<dbReference type="EMBL" id="BAAAZX010000039">
    <property type="protein sequence ID" value="GAA4026072.1"/>
    <property type="molecule type" value="Genomic_DNA"/>
</dbReference>
<comment type="caution">
    <text evidence="2">The sequence shown here is derived from an EMBL/GenBank/DDBJ whole genome shotgun (WGS) entry which is preliminary data.</text>
</comment>
<keyword evidence="1" id="KW-0472">Membrane</keyword>
<keyword evidence="3" id="KW-1185">Reference proteome</keyword>
<evidence type="ECO:0008006" key="4">
    <source>
        <dbReference type="Google" id="ProtNLM"/>
    </source>
</evidence>
<organism evidence="2 3">
    <name type="scientific">Streptomyces plumbiresistens</name>
    <dbReference type="NCBI Taxonomy" id="511811"/>
    <lineage>
        <taxon>Bacteria</taxon>
        <taxon>Bacillati</taxon>
        <taxon>Actinomycetota</taxon>
        <taxon>Actinomycetes</taxon>
        <taxon>Kitasatosporales</taxon>
        <taxon>Streptomycetaceae</taxon>
        <taxon>Streptomyces</taxon>
    </lineage>
</organism>
<gene>
    <name evidence="2" type="ORF">GCM10022232_84490</name>
</gene>
<feature type="transmembrane region" description="Helical" evidence="1">
    <location>
        <begin position="20"/>
        <end position="38"/>
    </location>
</feature>
<evidence type="ECO:0000313" key="2">
    <source>
        <dbReference type="EMBL" id="GAA4026072.1"/>
    </source>
</evidence>
<dbReference type="Proteomes" id="UP001500456">
    <property type="component" value="Unassembled WGS sequence"/>
</dbReference>
<keyword evidence="1" id="KW-0812">Transmembrane</keyword>
<keyword evidence="1" id="KW-1133">Transmembrane helix</keyword>
<protein>
    <recommendedName>
        <fullName evidence="4">Integral membrane protein</fullName>
    </recommendedName>
</protein>
<name>A0ABP7TIH0_9ACTN</name>
<dbReference type="RefSeq" id="WP_345570741.1">
    <property type="nucleotide sequence ID" value="NZ_BAAAZX010000039.1"/>
</dbReference>
<proteinExistence type="predicted"/>
<feature type="transmembrane region" description="Helical" evidence="1">
    <location>
        <begin position="58"/>
        <end position="76"/>
    </location>
</feature>
<accession>A0ABP7TIH0</accession>
<reference evidence="3" key="1">
    <citation type="journal article" date="2019" name="Int. J. Syst. Evol. Microbiol.">
        <title>The Global Catalogue of Microorganisms (GCM) 10K type strain sequencing project: providing services to taxonomists for standard genome sequencing and annotation.</title>
        <authorList>
            <consortium name="The Broad Institute Genomics Platform"/>
            <consortium name="The Broad Institute Genome Sequencing Center for Infectious Disease"/>
            <person name="Wu L."/>
            <person name="Ma J."/>
        </authorList>
    </citation>
    <scope>NUCLEOTIDE SEQUENCE [LARGE SCALE GENOMIC DNA]</scope>
    <source>
        <strain evidence="3">JCM 16924</strain>
    </source>
</reference>
<evidence type="ECO:0000313" key="3">
    <source>
        <dbReference type="Proteomes" id="UP001500456"/>
    </source>
</evidence>
<sequence>MTPGRATIRRPVLSTELDTVVTGGSALLWYAVAALLWMENEAHEPWDPDYPSARPFFLLAYATGASLLLTWALRRLPAVRVQEAGRLGRILDGVPLIRVGALAAVWAALVVVAVVT</sequence>
<feature type="transmembrane region" description="Helical" evidence="1">
    <location>
        <begin position="96"/>
        <end position="115"/>
    </location>
</feature>
<evidence type="ECO:0000256" key="1">
    <source>
        <dbReference type="SAM" id="Phobius"/>
    </source>
</evidence>